<proteinExistence type="predicted"/>
<accession>A0A6H2A295</accession>
<dbReference type="InterPro" id="IPR021375">
    <property type="entry name" value="DUF2997"/>
</dbReference>
<dbReference type="Pfam" id="PF11211">
    <property type="entry name" value="DUF2997"/>
    <property type="match status" value="1"/>
</dbReference>
<reference evidence="1" key="1">
    <citation type="submission" date="2020-03" db="EMBL/GenBank/DDBJ databases">
        <title>The deep terrestrial virosphere.</title>
        <authorList>
            <person name="Holmfeldt K."/>
            <person name="Nilsson E."/>
            <person name="Simone D."/>
            <person name="Lopez-Fernandez M."/>
            <person name="Wu X."/>
            <person name="de Brujin I."/>
            <person name="Lundin D."/>
            <person name="Andersson A."/>
            <person name="Bertilsson S."/>
            <person name="Dopson M."/>
        </authorList>
    </citation>
    <scope>NUCLEOTIDE SEQUENCE</scope>
    <source>
        <strain evidence="1">TM448A04601</strain>
        <strain evidence="2">TM448B05290</strain>
    </source>
</reference>
<dbReference type="EMBL" id="MT144495">
    <property type="protein sequence ID" value="QJA54313.1"/>
    <property type="molecule type" value="Genomic_DNA"/>
</dbReference>
<dbReference type="AlphaFoldDB" id="A0A6H2A295"/>
<evidence type="ECO:0008006" key="3">
    <source>
        <dbReference type="Google" id="ProtNLM"/>
    </source>
</evidence>
<gene>
    <name evidence="1" type="ORF">TM448A04601_0010</name>
    <name evidence="2" type="ORF">TM448B05290_0003</name>
</gene>
<sequence length="67" mass="7251">MVVKMKITITIQKDGGLSIEADGFSDKTCLDHLKILEDLFGEASDVKLKKEASITARNKTGKTGIQA</sequence>
<protein>
    <recommendedName>
        <fullName evidence="3">DUF2997 domain-containing protein</fullName>
    </recommendedName>
</protein>
<name>A0A6H2A295_9ZZZZ</name>
<evidence type="ECO:0000313" key="1">
    <source>
        <dbReference type="EMBL" id="QJA54313.1"/>
    </source>
</evidence>
<evidence type="ECO:0000313" key="2">
    <source>
        <dbReference type="EMBL" id="QJI03874.1"/>
    </source>
</evidence>
<dbReference type="EMBL" id="MT145127">
    <property type="protein sequence ID" value="QJI03874.1"/>
    <property type="molecule type" value="Genomic_DNA"/>
</dbReference>
<organism evidence="1">
    <name type="scientific">viral metagenome</name>
    <dbReference type="NCBI Taxonomy" id="1070528"/>
    <lineage>
        <taxon>unclassified sequences</taxon>
        <taxon>metagenomes</taxon>
        <taxon>organismal metagenomes</taxon>
    </lineage>
</organism>